<feature type="compositionally biased region" description="Low complexity" evidence="1">
    <location>
        <begin position="43"/>
        <end position="55"/>
    </location>
</feature>
<evidence type="ECO:0000313" key="3">
    <source>
        <dbReference type="Proteomes" id="UP001194696"/>
    </source>
</evidence>
<name>A0ABQ7KA51_9FUNG</name>
<feature type="region of interest" description="Disordered" evidence="1">
    <location>
        <begin position="236"/>
        <end position="255"/>
    </location>
</feature>
<accession>A0ABQ7KA51</accession>
<protein>
    <recommendedName>
        <fullName evidence="4">F-box domain-containing protein</fullName>
    </recommendedName>
</protein>
<evidence type="ECO:0008006" key="4">
    <source>
        <dbReference type="Google" id="ProtNLM"/>
    </source>
</evidence>
<dbReference type="Proteomes" id="UP001194696">
    <property type="component" value="Unassembled WGS sequence"/>
</dbReference>
<feature type="compositionally biased region" description="Low complexity" evidence="1">
    <location>
        <begin position="303"/>
        <end position="315"/>
    </location>
</feature>
<evidence type="ECO:0000313" key="2">
    <source>
        <dbReference type="EMBL" id="KAG0293219.1"/>
    </source>
</evidence>
<gene>
    <name evidence="2" type="ORF">BGZ96_003160</name>
</gene>
<keyword evidence="3" id="KW-1185">Reference proteome</keyword>
<evidence type="ECO:0000256" key="1">
    <source>
        <dbReference type="SAM" id="MobiDB-lite"/>
    </source>
</evidence>
<sequence>MLKYGKLHPLLLPEILSRVSLSIPAWEPVTDTEYNGDDDDRFSNSNSNSPRSRFSPSNLIACSKVCQTWYSIFYPALWTIYDGHVMSSFLRPNSSPTVCYSHDGSSTTTTTTTTVAAGSTIRRASGPYSIPDTIILAQGPHIQILLNDHRRLFGHLHYELPKLVDLTLYGNSPGFVHLVRSHGSQLKRLKWIGNVPFSGMLSDLELDCLATLTTVEELWLGQWDVSARELVYENDAGCDGGGAEEEEGEEGRRMRRRRGLIEVLAQTCSKTLRRLTLQNIQGLDDLPPDLDHLSPDNIRGSYSDRNNPSTSSDNNNKSKKGGGSDVVLERLEELMVDAEWVENKAMVHFLIGQSSTSDTPFKKFCPRLKRLDLGAGLLEDPDMIAHLEEMLPLAHPGLVRDISIMESRPWARYHQIHPQLA</sequence>
<proteinExistence type="predicted"/>
<dbReference type="EMBL" id="JAAAIM010000165">
    <property type="protein sequence ID" value="KAG0293219.1"/>
    <property type="molecule type" value="Genomic_DNA"/>
</dbReference>
<reference evidence="2 3" key="1">
    <citation type="journal article" date="2020" name="Fungal Divers.">
        <title>Resolving the Mortierellaceae phylogeny through synthesis of multi-gene phylogenetics and phylogenomics.</title>
        <authorList>
            <person name="Vandepol N."/>
            <person name="Liber J."/>
            <person name="Desiro A."/>
            <person name="Na H."/>
            <person name="Kennedy M."/>
            <person name="Barry K."/>
            <person name="Grigoriev I.V."/>
            <person name="Miller A.N."/>
            <person name="O'Donnell K."/>
            <person name="Stajich J.E."/>
            <person name="Bonito G."/>
        </authorList>
    </citation>
    <scope>NUCLEOTIDE SEQUENCE [LARGE SCALE GENOMIC DNA]</scope>
    <source>
        <strain evidence="2 3">AD045</strain>
    </source>
</reference>
<feature type="region of interest" description="Disordered" evidence="1">
    <location>
        <begin position="32"/>
        <end position="55"/>
    </location>
</feature>
<organism evidence="2 3">
    <name type="scientific">Linnemannia gamsii</name>
    <dbReference type="NCBI Taxonomy" id="64522"/>
    <lineage>
        <taxon>Eukaryota</taxon>
        <taxon>Fungi</taxon>
        <taxon>Fungi incertae sedis</taxon>
        <taxon>Mucoromycota</taxon>
        <taxon>Mortierellomycotina</taxon>
        <taxon>Mortierellomycetes</taxon>
        <taxon>Mortierellales</taxon>
        <taxon>Mortierellaceae</taxon>
        <taxon>Linnemannia</taxon>
    </lineage>
</organism>
<comment type="caution">
    <text evidence="2">The sequence shown here is derived from an EMBL/GenBank/DDBJ whole genome shotgun (WGS) entry which is preliminary data.</text>
</comment>
<feature type="region of interest" description="Disordered" evidence="1">
    <location>
        <begin position="286"/>
        <end position="323"/>
    </location>
</feature>